<comment type="caution">
    <text evidence="1">The sequence shown here is derived from an EMBL/GenBank/DDBJ whole genome shotgun (WGS) entry which is preliminary data.</text>
</comment>
<dbReference type="Proteomes" id="UP000188613">
    <property type="component" value="Unassembled WGS sequence"/>
</dbReference>
<sequence>MCVVPLLLPVFWNKAENINVIFQELWRAILYVLFQSKEGYREELTVFSFPKAEQQGLRFSTFSLYANLA</sequence>
<accession>A0A1V2A5S9</accession>
<evidence type="ECO:0000313" key="1">
    <source>
        <dbReference type="EMBL" id="OMP66346.1"/>
    </source>
</evidence>
<keyword evidence="2" id="KW-1185">Reference proteome</keyword>
<reference evidence="1 2" key="1">
    <citation type="submission" date="2016-12" db="EMBL/GenBank/DDBJ databases">
        <title>Domibacillus sp. SAB 38T whole genome sequencing.</title>
        <authorList>
            <person name="Verma A."/>
            <person name="Ojha A.K."/>
            <person name="Krishnamurthi S."/>
        </authorList>
    </citation>
    <scope>NUCLEOTIDE SEQUENCE [LARGE SCALE GENOMIC DNA]</scope>
    <source>
        <strain evidence="1 2">SAB 38</strain>
    </source>
</reference>
<dbReference type="AlphaFoldDB" id="A0A1V2A5S9"/>
<protein>
    <submittedName>
        <fullName evidence="1">Uncharacterized protein</fullName>
    </submittedName>
</protein>
<dbReference type="EMBL" id="MSFI01000021">
    <property type="protein sequence ID" value="OMP66346.1"/>
    <property type="molecule type" value="Genomic_DNA"/>
</dbReference>
<evidence type="ECO:0000313" key="2">
    <source>
        <dbReference type="Proteomes" id="UP000188613"/>
    </source>
</evidence>
<organism evidence="1 2">
    <name type="scientific">Domibacillus epiphyticus</name>
    <dbReference type="NCBI Taxonomy" id="1714355"/>
    <lineage>
        <taxon>Bacteria</taxon>
        <taxon>Bacillati</taxon>
        <taxon>Bacillota</taxon>
        <taxon>Bacilli</taxon>
        <taxon>Bacillales</taxon>
        <taxon>Bacillaceae</taxon>
        <taxon>Domibacillus</taxon>
    </lineage>
</organism>
<gene>
    <name evidence="1" type="ORF">BTO28_12865</name>
</gene>
<name>A0A1V2A5S9_9BACI</name>
<proteinExistence type="predicted"/>